<organism evidence="1">
    <name type="scientific">Tetraselmis sp. GSL018</name>
    <dbReference type="NCBI Taxonomy" id="582737"/>
    <lineage>
        <taxon>Eukaryota</taxon>
        <taxon>Viridiplantae</taxon>
        <taxon>Chlorophyta</taxon>
        <taxon>core chlorophytes</taxon>
        <taxon>Chlorodendrophyceae</taxon>
        <taxon>Chlorodendrales</taxon>
        <taxon>Chlorodendraceae</taxon>
        <taxon>Tetraselmis</taxon>
    </lineage>
</organism>
<dbReference type="AlphaFoldDB" id="A0A061R3L2"/>
<dbReference type="EMBL" id="GBEZ01018991">
    <property type="protein sequence ID" value="JAC67507.1"/>
    <property type="molecule type" value="Transcribed_RNA"/>
</dbReference>
<reference evidence="1" key="1">
    <citation type="submission" date="2014-05" db="EMBL/GenBank/DDBJ databases">
        <title>The transcriptome of the halophilic microalga Tetraselmis sp. GSL018 isolated from the Great Salt Lake, Utah.</title>
        <authorList>
            <person name="Jinkerson R.E."/>
            <person name="D'Adamo S."/>
            <person name="Posewitz M.C."/>
        </authorList>
    </citation>
    <scope>NUCLEOTIDE SEQUENCE</scope>
    <source>
        <strain evidence="1">GSL018</strain>
    </source>
</reference>
<evidence type="ECO:0000313" key="1">
    <source>
        <dbReference type="EMBL" id="JAC67507.1"/>
    </source>
</evidence>
<protein>
    <submittedName>
        <fullName evidence="1">Uncharacterized protein</fullName>
    </submittedName>
</protein>
<gene>
    <name evidence="1" type="ORF">TSPGSL018_10994</name>
</gene>
<accession>A0A061R3L2</accession>
<name>A0A061R3L2_9CHLO</name>
<proteinExistence type="predicted"/>
<sequence length="110" mass="12111">MAVPLKFNVPSLYTPLQRKLLQRKAFHSPAGEPTITRQVVTRAEYVNPTTRRRLLLAAGQGAGLWLSLQAPSEGIPDETLTDDEIRTSILANSNVVPALTTSEYVLAIQR</sequence>